<feature type="repeat" description="PPR" evidence="3">
    <location>
        <begin position="480"/>
        <end position="514"/>
    </location>
</feature>
<proteinExistence type="inferred from homology"/>
<dbReference type="Proteomes" id="UP001445335">
    <property type="component" value="Unassembled WGS sequence"/>
</dbReference>
<gene>
    <name evidence="6" type="ORF">WJX81_003120</name>
</gene>
<feature type="region of interest" description="Disordered" evidence="4">
    <location>
        <begin position="340"/>
        <end position="360"/>
    </location>
</feature>
<evidence type="ECO:0000256" key="1">
    <source>
        <dbReference type="ARBA" id="ARBA00007626"/>
    </source>
</evidence>
<feature type="region of interest" description="Disordered" evidence="4">
    <location>
        <begin position="272"/>
        <end position="319"/>
    </location>
</feature>
<dbReference type="EMBL" id="JALJOU010000062">
    <property type="protein sequence ID" value="KAK9826810.1"/>
    <property type="molecule type" value="Genomic_DNA"/>
</dbReference>
<dbReference type="InterPro" id="IPR011990">
    <property type="entry name" value="TPR-like_helical_dom_sf"/>
</dbReference>
<evidence type="ECO:0000313" key="7">
    <source>
        <dbReference type="Proteomes" id="UP001445335"/>
    </source>
</evidence>
<evidence type="ECO:0000313" key="6">
    <source>
        <dbReference type="EMBL" id="KAK9826810.1"/>
    </source>
</evidence>
<protein>
    <recommendedName>
        <fullName evidence="5">PROP1-like PPR domain-containing protein</fullName>
    </recommendedName>
</protein>
<dbReference type="InterPro" id="IPR033443">
    <property type="entry name" value="PROP1-like_PPR_dom"/>
</dbReference>
<dbReference type="Gene3D" id="1.25.40.10">
    <property type="entry name" value="Tetratricopeptide repeat domain"/>
    <property type="match status" value="1"/>
</dbReference>
<dbReference type="NCBIfam" id="TIGR00756">
    <property type="entry name" value="PPR"/>
    <property type="match status" value="3"/>
</dbReference>
<name>A0AAW1QZQ4_9CHLO</name>
<dbReference type="PROSITE" id="PS51375">
    <property type="entry name" value="PPR"/>
    <property type="match status" value="3"/>
</dbReference>
<evidence type="ECO:0000256" key="4">
    <source>
        <dbReference type="SAM" id="MobiDB-lite"/>
    </source>
</evidence>
<comment type="caution">
    <text evidence="6">The sequence shown here is derived from an EMBL/GenBank/DDBJ whole genome shotgun (WGS) entry which is preliminary data.</text>
</comment>
<dbReference type="InterPro" id="IPR002885">
    <property type="entry name" value="PPR_rpt"/>
</dbReference>
<feature type="compositionally biased region" description="Low complexity" evidence="4">
    <location>
        <begin position="171"/>
        <end position="185"/>
    </location>
</feature>
<evidence type="ECO:0000256" key="3">
    <source>
        <dbReference type="PROSITE-ProRule" id="PRU00708"/>
    </source>
</evidence>
<feature type="compositionally biased region" description="Low complexity" evidence="4">
    <location>
        <begin position="284"/>
        <end position="296"/>
    </location>
</feature>
<keyword evidence="7" id="KW-1185">Reference proteome</keyword>
<keyword evidence="2" id="KW-0677">Repeat</keyword>
<evidence type="ECO:0000256" key="2">
    <source>
        <dbReference type="ARBA" id="ARBA00022737"/>
    </source>
</evidence>
<reference evidence="6 7" key="1">
    <citation type="journal article" date="2024" name="Nat. Commun.">
        <title>Phylogenomics reveals the evolutionary origins of lichenization in chlorophyte algae.</title>
        <authorList>
            <person name="Puginier C."/>
            <person name="Libourel C."/>
            <person name="Otte J."/>
            <person name="Skaloud P."/>
            <person name="Haon M."/>
            <person name="Grisel S."/>
            <person name="Petersen M."/>
            <person name="Berrin J.G."/>
            <person name="Delaux P.M."/>
            <person name="Dal Grande F."/>
            <person name="Keller J."/>
        </authorList>
    </citation>
    <scope>NUCLEOTIDE SEQUENCE [LARGE SCALE GENOMIC DNA]</scope>
    <source>
        <strain evidence="6 7">SAG 245.80</strain>
    </source>
</reference>
<feature type="compositionally biased region" description="Low complexity" evidence="4">
    <location>
        <begin position="119"/>
        <end position="131"/>
    </location>
</feature>
<feature type="domain" description="PROP1-like PPR" evidence="5">
    <location>
        <begin position="405"/>
        <end position="547"/>
    </location>
</feature>
<evidence type="ECO:0000259" key="5">
    <source>
        <dbReference type="Pfam" id="PF17177"/>
    </source>
</evidence>
<dbReference type="PANTHER" id="PTHR47447">
    <property type="entry name" value="OS03G0856100 PROTEIN"/>
    <property type="match status" value="1"/>
</dbReference>
<dbReference type="Gene3D" id="6.10.250.1400">
    <property type="match status" value="1"/>
</dbReference>
<dbReference type="Pfam" id="PF17177">
    <property type="entry name" value="PPR_long"/>
    <property type="match status" value="1"/>
</dbReference>
<dbReference type="AlphaFoldDB" id="A0AAW1QZQ4"/>
<comment type="similarity">
    <text evidence="1">Belongs to the PPR family. P subfamily.</text>
</comment>
<feature type="repeat" description="PPR" evidence="3">
    <location>
        <begin position="515"/>
        <end position="549"/>
    </location>
</feature>
<feature type="region of interest" description="Disordered" evidence="4">
    <location>
        <begin position="113"/>
        <end position="232"/>
    </location>
</feature>
<accession>A0AAW1QZQ4</accession>
<sequence>MSLAQHIGQFSSTLRSFSEHVNGGVDDLRRCANIHACNGPAVFRESCEELATQAAVISAQVSQLEGVTLDAVSLEELLGHCTALYQENQRRICDLERHLRQYGYKAEFPAQQLGHTRTSASEEAVAVPSAATGHNRDEPVRGHTQTPEALQGKYGSAASLAQRPAGESPGSGRCSSVSAASLSPSIRELQRKYGGDAEPASAKNEQPGRDVARTPAPQGAVNGCTPTGAPDAASLGRQLEYLALEAPARSADRGALQDRMGKDLDHLALEHPRFSPTNRSGQSAAVPAPASPRPEALNPVTGLGIQPRAPERAAPAPEAPAAWAAGAGLSVSAMGHSYSSPVPSPIAMEERRGSPARKGAAAARLAAGEAPWDMLSLKSAIVSARPGTGEVARAIAGASFQPQAAAFTALLHTCAKARAWQTALEVFAAMRAHHPSVAPNTVHFSSLISACAAAGRWQEAIQVFGEMQAAAANDPGCAPNVITYSALMTACCAGGRPDAAQQVFRGMRAAGVQPDHITYSTLLAGFERAGDLDAARAVRVEMQASGLGARRPAGAAGAPAAYKAPAYADVYGRRHGKQGLSPGEAAIETPFAHPSPFALQCLEASQGGDPAAGGALACNESTLELRREMLHSRQPALLANAFSAPDALYLAQAQGGPPSPAMFGSPTAAGLRTPPYSGARHARTPTTAELLRAAYSAGSGRVQGHNPVPGMPDLIGAGGDAARHSHAMSPQAAPPHMSFELPPPAMGSLAPMQQPPSFSFFASGGSGDPRATRPGNAFGAIGAGGAVPIVPLRPEELAALPLRLSRQLSLEGVNAAANALGHVVAARLEQGLSPEAAGVTPEDLEGLGLGQARTTALVQCLMHAGRLVLCMRSGQRTYLPAP</sequence>
<organism evidence="6 7">
    <name type="scientific">Elliptochloris bilobata</name>
    <dbReference type="NCBI Taxonomy" id="381761"/>
    <lineage>
        <taxon>Eukaryota</taxon>
        <taxon>Viridiplantae</taxon>
        <taxon>Chlorophyta</taxon>
        <taxon>core chlorophytes</taxon>
        <taxon>Trebouxiophyceae</taxon>
        <taxon>Trebouxiophyceae incertae sedis</taxon>
        <taxon>Elliptochloris clade</taxon>
        <taxon>Elliptochloris</taxon>
    </lineage>
</organism>
<dbReference type="PANTHER" id="PTHR47447:SF28">
    <property type="entry name" value="PENTACOTRIPEPTIDE-REPEAT REGION OF PRORP DOMAIN-CONTAINING PROTEIN"/>
    <property type="match status" value="1"/>
</dbReference>
<feature type="repeat" description="PPR" evidence="3">
    <location>
        <begin position="440"/>
        <end position="470"/>
    </location>
</feature>